<sequence>MFPRLPMRCVLPGRPRRRRVHDTPGRPPITPPSLTAAELYLFTSSSIRLPDYILIFCRYRSAQFLPKRCSGARERQAVLRCPDQGEGPGDLLAGFTSKVWHAWHSVPRRHGTLNKCRTHTAGKFLTKNSSPLLLSVSQVVHAWSAASQRGGGVWRGGAGRGQVTSSAAGALRAHSGLSFARHLNEDVPPVLPPVTTHSRVTTTNILRTRCFVYNGLGAALRLATGGA</sequence>
<keyword evidence="2" id="KW-1185">Reference proteome</keyword>
<name>A0A5B7EPP1_PORTR</name>
<evidence type="ECO:0000313" key="1">
    <source>
        <dbReference type="EMBL" id="MPC35109.1"/>
    </source>
</evidence>
<organism evidence="1 2">
    <name type="scientific">Portunus trituberculatus</name>
    <name type="common">Swimming crab</name>
    <name type="synonym">Neptunus trituberculatus</name>
    <dbReference type="NCBI Taxonomy" id="210409"/>
    <lineage>
        <taxon>Eukaryota</taxon>
        <taxon>Metazoa</taxon>
        <taxon>Ecdysozoa</taxon>
        <taxon>Arthropoda</taxon>
        <taxon>Crustacea</taxon>
        <taxon>Multicrustacea</taxon>
        <taxon>Malacostraca</taxon>
        <taxon>Eumalacostraca</taxon>
        <taxon>Eucarida</taxon>
        <taxon>Decapoda</taxon>
        <taxon>Pleocyemata</taxon>
        <taxon>Brachyura</taxon>
        <taxon>Eubrachyura</taxon>
        <taxon>Portunoidea</taxon>
        <taxon>Portunidae</taxon>
        <taxon>Portuninae</taxon>
        <taxon>Portunus</taxon>
    </lineage>
</organism>
<dbReference type="AlphaFoldDB" id="A0A5B7EPP1"/>
<accession>A0A5B7EPP1</accession>
<reference evidence="1 2" key="1">
    <citation type="submission" date="2019-05" db="EMBL/GenBank/DDBJ databases">
        <title>Another draft genome of Portunus trituberculatus and its Hox gene families provides insights of decapod evolution.</title>
        <authorList>
            <person name="Jeong J.-H."/>
            <person name="Song I."/>
            <person name="Kim S."/>
            <person name="Choi T."/>
            <person name="Kim D."/>
            <person name="Ryu S."/>
            <person name="Kim W."/>
        </authorList>
    </citation>
    <scope>NUCLEOTIDE SEQUENCE [LARGE SCALE GENOMIC DNA]</scope>
    <source>
        <tissue evidence="1">Muscle</tissue>
    </source>
</reference>
<evidence type="ECO:0000313" key="2">
    <source>
        <dbReference type="Proteomes" id="UP000324222"/>
    </source>
</evidence>
<dbReference type="EMBL" id="VSRR010003201">
    <property type="protein sequence ID" value="MPC35109.1"/>
    <property type="molecule type" value="Genomic_DNA"/>
</dbReference>
<dbReference type="Proteomes" id="UP000324222">
    <property type="component" value="Unassembled WGS sequence"/>
</dbReference>
<proteinExistence type="predicted"/>
<protein>
    <submittedName>
        <fullName evidence="1">Uncharacterized protein</fullName>
    </submittedName>
</protein>
<comment type="caution">
    <text evidence="1">The sequence shown here is derived from an EMBL/GenBank/DDBJ whole genome shotgun (WGS) entry which is preliminary data.</text>
</comment>
<gene>
    <name evidence="1" type="ORF">E2C01_028523</name>
</gene>